<accession>A0ABV1TVS9</accession>
<keyword evidence="2" id="KW-1185">Reference proteome</keyword>
<comment type="caution">
    <text evidence="1">The sequence shown here is derived from an EMBL/GenBank/DDBJ whole genome shotgun (WGS) entry which is preliminary data.</text>
</comment>
<dbReference type="Proteomes" id="UP001490365">
    <property type="component" value="Unassembled WGS sequence"/>
</dbReference>
<protein>
    <submittedName>
        <fullName evidence="1">Uncharacterized protein</fullName>
    </submittedName>
</protein>
<dbReference type="RefSeq" id="WP_351962361.1">
    <property type="nucleotide sequence ID" value="NZ_JBEOZM010000043.1"/>
</dbReference>
<gene>
    <name evidence="1" type="ORF">ABT211_43845</name>
</gene>
<proteinExistence type="predicted"/>
<evidence type="ECO:0000313" key="1">
    <source>
        <dbReference type="EMBL" id="MER6274131.1"/>
    </source>
</evidence>
<organism evidence="1 2">
    <name type="scientific">Streptomyces sp. 900105755</name>
    <dbReference type="NCBI Taxonomy" id="3154389"/>
    <lineage>
        <taxon>Bacteria</taxon>
        <taxon>Bacillati</taxon>
        <taxon>Actinomycetota</taxon>
        <taxon>Actinomycetes</taxon>
        <taxon>Kitasatosporales</taxon>
        <taxon>Streptomycetaceae</taxon>
        <taxon>Streptomyces</taxon>
    </lineage>
</organism>
<reference evidence="1 2" key="1">
    <citation type="submission" date="2024-06" db="EMBL/GenBank/DDBJ databases">
        <title>The Natural Products Discovery Center: Release of the First 8490 Sequenced Strains for Exploring Actinobacteria Biosynthetic Diversity.</title>
        <authorList>
            <person name="Kalkreuter E."/>
            <person name="Kautsar S.A."/>
            <person name="Yang D."/>
            <person name="Bader C.D."/>
            <person name="Teijaro C.N."/>
            <person name="Fluegel L."/>
            <person name="Davis C.M."/>
            <person name="Simpson J.R."/>
            <person name="Lauterbach L."/>
            <person name="Steele A.D."/>
            <person name="Gui C."/>
            <person name="Meng S."/>
            <person name="Li G."/>
            <person name="Viehrig K."/>
            <person name="Ye F."/>
            <person name="Su P."/>
            <person name="Kiefer A.F."/>
            <person name="Nichols A."/>
            <person name="Cepeda A.J."/>
            <person name="Yan W."/>
            <person name="Fan B."/>
            <person name="Jiang Y."/>
            <person name="Adhikari A."/>
            <person name="Zheng C.-J."/>
            <person name="Schuster L."/>
            <person name="Cowan T.M."/>
            <person name="Smanski M.J."/>
            <person name="Chevrette M.G."/>
            <person name="De Carvalho L.P.S."/>
            <person name="Shen B."/>
        </authorList>
    </citation>
    <scope>NUCLEOTIDE SEQUENCE [LARGE SCALE GENOMIC DNA]</scope>
    <source>
        <strain evidence="1 2">NPDC001694</strain>
    </source>
</reference>
<name>A0ABV1TVS9_9ACTN</name>
<sequence>MTFDHLSSEQTRAFTEIRETVLSALTDPHGPATAGPPWRR</sequence>
<evidence type="ECO:0000313" key="2">
    <source>
        <dbReference type="Proteomes" id="UP001490365"/>
    </source>
</evidence>
<dbReference type="EMBL" id="JBEOZM010000043">
    <property type="protein sequence ID" value="MER6274131.1"/>
    <property type="molecule type" value="Genomic_DNA"/>
</dbReference>